<evidence type="ECO:0000313" key="1">
    <source>
        <dbReference type="EMBL" id="OQR67451.1"/>
    </source>
</evidence>
<organism evidence="1 2">
    <name type="scientific">Tropilaelaps mercedesae</name>
    <dbReference type="NCBI Taxonomy" id="418985"/>
    <lineage>
        <taxon>Eukaryota</taxon>
        <taxon>Metazoa</taxon>
        <taxon>Ecdysozoa</taxon>
        <taxon>Arthropoda</taxon>
        <taxon>Chelicerata</taxon>
        <taxon>Arachnida</taxon>
        <taxon>Acari</taxon>
        <taxon>Parasitiformes</taxon>
        <taxon>Mesostigmata</taxon>
        <taxon>Gamasina</taxon>
        <taxon>Dermanyssoidea</taxon>
        <taxon>Laelapidae</taxon>
        <taxon>Tropilaelaps</taxon>
    </lineage>
</organism>
<reference evidence="1 2" key="1">
    <citation type="journal article" date="2017" name="Gigascience">
        <title>Draft genome of the honey bee ectoparasitic mite, Tropilaelaps mercedesae, is shaped by the parasitic life history.</title>
        <authorList>
            <person name="Dong X."/>
            <person name="Armstrong S.D."/>
            <person name="Xia D."/>
            <person name="Makepeace B.L."/>
            <person name="Darby A.C."/>
            <person name="Kadowaki T."/>
        </authorList>
    </citation>
    <scope>NUCLEOTIDE SEQUENCE [LARGE SCALE GENOMIC DNA]</scope>
    <source>
        <strain evidence="1">Wuxi-XJTLU</strain>
    </source>
</reference>
<name>A0A1V9X219_9ACAR</name>
<proteinExistence type="predicted"/>
<gene>
    <name evidence="1" type="ORF">BIW11_13521</name>
</gene>
<protein>
    <submittedName>
        <fullName evidence="1">Uncharacterized protein</fullName>
    </submittedName>
</protein>
<dbReference type="Proteomes" id="UP000192247">
    <property type="component" value="Unassembled WGS sequence"/>
</dbReference>
<keyword evidence="2" id="KW-1185">Reference proteome</keyword>
<dbReference type="AlphaFoldDB" id="A0A1V9X219"/>
<comment type="caution">
    <text evidence="1">The sequence shown here is derived from an EMBL/GenBank/DDBJ whole genome shotgun (WGS) entry which is preliminary data.</text>
</comment>
<evidence type="ECO:0000313" key="2">
    <source>
        <dbReference type="Proteomes" id="UP000192247"/>
    </source>
</evidence>
<accession>A0A1V9X219</accession>
<feature type="non-terminal residue" evidence="1">
    <location>
        <position position="1"/>
    </location>
</feature>
<dbReference type="InParanoid" id="A0A1V9X219"/>
<dbReference type="EMBL" id="MNPL01028823">
    <property type="protein sequence ID" value="OQR67451.1"/>
    <property type="molecule type" value="Genomic_DNA"/>
</dbReference>
<sequence>EGTFVDLESTAWHKQTRKNKLRSHGLGKHQACMVGNETSRLKTFVFIAVSLTLFYGYTIDTCMLTGFKLPAHETILFALHVHSSVRHGTESVCYLRRT</sequence>